<keyword evidence="3" id="KW-1185">Reference proteome</keyword>
<dbReference type="RefSeq" id="WP_114399802.1">
    <property type="nucleotide sequence ID" value="NZ_QEIM01000155.1"/>
</dbReference>
<dbReference type="EMBL" id="QEIN01000156">
    <property type="protein sequence ID" value="RCV54952.1"/>
    <property type="molecule type" value="Genomic_DNA"/>
</dbReference>
<evidence type="ECO:0000313" key="3">
    <source>
        <dbReference type="Proteomes" id="UP000253318"/>
    </source>
</evidence>
<dbReference type="Proteomes" id="UP000253318">
    <property type="component" value="Unassembled WGS sequence"/>
</dbReference>
<dbReference type="Pfam" id="PF13830">
    <property type="entry name" value="DUF4192"/>
    <property type="match status" value="1"/>
</dbReference>
<dbReference type="OrthoDB" id="3264463at2"/>
<evidence type="ECO:0000313" key="2">
    <source>
        <dbReference type="EMBL" id="RCV54952.1"/>
    </source>
</evidence>
<comment type="caution">
    <text evidence="2">The sequence shown here is derived from an EMBL/GenBank/DDBJ whole genome shotgun (WGS) entry which is preliminary data.</text>
</comment>
<reference evidence="2 3" key="1">
    <citation type="submission" date="2018-04" db="EMBL/GenBank/DDBJ databases">
        <title>Novel actinobacteria from marine sediment.</title>
        <authorList>
            <person name="Ng Z.Y."/>
            <person name="Tan G.Y.A."/>
        </authorList>
    </citation>
    <scope>NUCLEOTIDE SEQUENCE [LARGE SCALE GENOMIC DNA]</scope>
    <source>
        <strain evidence="2 3">TPS81</strain>
    </source>
</reference>
<organism evidence="2 3">
    <name type="scientific">Marinitenerispora sediminis</name>
    <dbReference type="NCBI Taxonomy" id="1931232"/>
    <lineage>
        <taxon>Bacteria</taxon>
        <taxon>Bacillati</taxon>
        <taxon>Actinomycetota</taxon>
        <taxon>Actinomycetes</taxon>
        <taxon>Streptosporangiales</taxon>
        <taxon>Nocardiopsidaceae</taxon>
        <taxon>Marinitenerispora</taxon>
    </lineage>
</organism>
<protein>
    <submittedName>
        <fullName evidence="2">DUF4192 domain-containing protein</fullName>
    </submittedName>
</protein>
<proteinExistence type="predicted"/>
<feature type="region of interest" description="Disordered" evidence="1">
    <location>
        <begin position="353"/>
        <end position="373"/>
    </location>
</feature>
<accession>A0A368T1W0</accession>
<dbReference type="AlphaFoldDB" id="A0A368T1W0"/>
<name>A0A368T1W0_9ACTN</name>
<sequence length="373" mass="40705">MTTENEELVPEPTAVPTSLRLGTPTDVIAAVPYLLGVPPRAESMVLLGLDRAERRVRFVSRCDLPAEPADAPRRLAARMVQPFARRGCDQALIVGYGRPERVTPWVDAVRAALAEVGVRPRDALRVHGGRYWSYLCPSSECCPPEGVAYDTDTSVIPATAVVAGLAVRGDGGARAIVAPVRGAARTAMERATLRAEARCARMWAPGDRGGRTSFDTALRVEGVRAVRAAVAEAVRGELTSDPDRIAWLGVVLVSLRVRDEAWAHIQRDRIESHVRLWTRVLRHVEPAYTAAPGALLAFAAWQQGDRELVEAALRRVHEAEPDYAMAALIRQALRQGVSPRTWRHFTPEWLDGASPVARTDGPGGSAMWPGHRR</sequence>
<evidence type="ECO:0000256" key="1">
    <source>
        <dbReference type="SAM" id="MobiDB-lite"/>
    </source>
</evidence>
<dbReference type="InterPro" id="IPR025447">
    <property type="entry name" value="DUF4192"/>
</dbReference>
<gene>
    <name evidence="2" type="ORF">DEF24_18575</name>
</gene>